<comment type="caution">
    <text evidence="2">The sequence shown here is derived from an EMBL/GenBank/DDBJ whole genome shotgun (WGS) entry which is preliminary data.</text>
</comment>
<dbReference type="RefSeq" id="WP_184484432.1">
    <property type="nucleotide sequence ID" value="NZ_JACHIV010000001.1"/>
</dbReference>
<evidence type="ECO:0000256" key="1">
    <source>
        <dbReference type="SAM" id="MobiDB-lite"/>
    </source>
</evidence>
<organism evidence="2 3">
    <name type="scientific">Saccharopolyspora gloriosae</name>
    <dbReference type="NCBI Taxonomy" id="455344"/>
    <lineage>
        <taxon>Bacteria</taxon>
        <taxon>Bacillati</taxon>
        <taxon>Actinomycetota</taxon>
        <taxon>Actinomycetes</taxon>
        <taxon>Pseudonocardiales</taxon>
        <taxon>Pseudonocardiaceae</taxon>
        <taxon>Saccharopolyspora</taxon>
    </lineage>
</organism>
<keyword evidence="3" id="KW-1185">Reference proteome</keyword>
<sequence length="426" mass="48130">MVRTDRAVVDRYQRRLQSTDYGRWREQVEATGGCTHPVRMTGAWTVTDNNTSQVLAHKGGHVMVPCGNRRESVCAACSDRYAADAFHLLRAGLSGGTKGVPEHVTERPRVFLTLTAPSFGPVRDDGQPRFPTRYDYTGHVLFNAHAGQLWHRFVIALRRHLAKAAGIRVRDFADHARLSYAKVAEYQRRGAIHFHAVIRLDGPGGASDQAPAWATPDLLADAIHSAHAQVQITTPEIDGQVRELAWGRQIDVRTIKPANAPDFEDGDGEITDDRLSSYVAKYATKGTGKSEAADRPIRSDAHIEQLRINEHYKQLMRTAWALGDRPELDHLNLRRWCHMLAFRGHFLSKSKAFSTTFKQIRGDRQRFRLEAALDELGVTEDTVTVVNHWDMTSVGHRTPEERDIAEGIAQRRRDTRKHHHTTERKD</sequence>
<dbReference type="EMBL" id="JACHIV010000001">
    <property type="protein sequence ID" value="MBB5072830.1"/>
    <property type="molecule type" value="Genomic_DNA"/>
</dbReference>
<accession>A0A840NLU0</accession>
<feature type="compositionally biased region" description="Basic and acidic residues" evidence="1">
    <location>
        <begin position="398"/>
        <end position="412"/>
    </location>
</feature>
<feature type="region of interest" description="Disordered" evidence="1">
    <location>
        <begin position="398"/>
        <end position="426"/>
    </location>
</feature>
<feature type="compositionally biased region" description="Basic residues" evidence="1">
    <location>
        <begin position="413"/>
        <end position="426"/>
    </location>
</feature>
<gene>
    <name evidence="2" type="ORF">BJ969_005918</name>
</gene>
<dbReference type="InterPro" id="IPR046828">
    <property type="entry name" value="RepSA"/>
</dbReference>
<reference evidence="2 3" key="1">
    <citation type="submission" date="2020-08" db="EMBL/GenBank/DDBJ databases">
        <title>Sequencing the genomes of 1000 actinobacteria strains.</title>
        <authorList>
            <person name="Klenk H.-P."/>
        </authorList>
    </citation>
    <scope>NUCLEOTIDE SEQUENCE [LARGE SCALE GENOMIC DNA]</scope>
    <source>
        <strain evidence="2 3">DSM 45582</strain>
    </source>
</reference>
<dbReference type="Proteomes" id="UP000580474">
    <property type="component" value="Unassembled WGS sequence"/>
</dbReference>
<dbReference type="AlphaFoldDB" id="A0A840NLU0"/>
<name>A0A840NLU0_9PSEU</name>
<evidence type="ECO:0000313" key="3">
    <source>
        <dbReference type="Proteomes" id="UP000580474"/>
    </source>
</evidence>
<evidence type="ECO:0000313" key="2">
    <source>
        <dbReference type="EMBL" id="MBB5072830.1"/>
    </source>
</evidence>
<protein>
    <recommendedName>
        <fullName evidence="4">Replication initiation protein</fullName>
    </recommendedName>
</protein>
<evidence type="ECO:0008006" key="4">
    <source>
        <dbReference type="Google" id="ProtNLM"/>
    </source>
</evidence>
<proteinExistence type="predicted"/>
<dbReference type="Pfam" id="PF20199">
    <property type="entry name" value="RepSA"/>
    <property type="match status" value="2"/>
</dbReference>